<accession>A0A7U0J743</accession>
<evidence type="ECO:0000313" key="1">
    <source>
        <dbReference type="EMBL" id="QQV92127.1"/>
    </source>
</evidence>
<dbReference type="Proteomes" id="UP000596381">
    <property type="component" value="Segment"/>
</dbReference>
<dbReference type="EMBL" id="MW394391">
    <property type="protein sequence ID" value="QQV92127.1"/>
    <property type="molecule type" value="Genomic_DNA"/>
</dbReference>
<reference evidence="1 2" key="1">
    <citation type="submission" date="2020-12" db="EMBL/GenBank/DDBJ databases">
        <title>Genomic characterization of four novel bacteriophages infecting Klebsiella pneumoniae.</title>
        <authorList>
            <person name="Estrada Bonilla B."/>
            <person name="Costa A.R."/>
            <person name="van Rossum T."/>
            <person name="Hagedoorn S."/>
            <person name="Wallinga H."/>
            <person name="Xiao M."/>
            <person name="Song W."/>
            <person name="Haas P.-J."/>
            <person name="Nobrega F.L."/>
            <person name="Brouns S.J.J."/>
        </authorList>
    </citation>
    <scope>NUCLEOTIDE SEQUENCE [LARGE SCALE GENOMIC DNA]</scope>
</reference>
<name>A0A7U0J743_9CAUD</name>
<protein>
    <submittedName>
        <fullName evidence="1">Uncharacterized protein</fullName>
    </submittedName>
</protein>
<proteinExistence type="predicted"/>
<sequence length="207" mass="22081">MAEDISVKISELTRVNTIAEKDIIPFSTSLVNGDESTQAVSVAVLRMVMANPTVYTDSATALANLKAGDYALIWSDYTKTAANIFLFDGSTLSQIMNSSGVAVSLPVNNAATGVLFRYTATANESITIPSRLIGTTGYHRIIVLNVSYPNVYGEYVLAKGNASDAIEMSSAIVANEATPGKILVNWPANLGVGITFVQQGVYEVRIY</sequence>
<evidence type="ECO:0000313" key="2">
    <source>
        <dbReference type="Proteomes" id="UP000596381"/>
    </source>
</evidence>
<keyword evidence="2" id="KW-1185">Reference proteome</keyword>
<gene>
    <name evidence="1" type="ORF">vBKpMFBKp24_153</name>
</gene>
<organism evidence="1 2">
    <name type="scientific">Klebsiella phage vB_KpM_FBKp24</name>
    <dbReference type="NCBI Taxonomy" id="2801834"/>
    <lineage>
        <taxon>Viruses</taxon>
        <taxon>Duplodnaviria</taxon>
        <taxon>Heunggongvirae</taxon>
        <taxon>Uroviricota</taxon>
        <taxon>Caudoviricetes</taxon>
        <taxon>Chimalliviridae</taxon>
        <taxon>Maaswegvirus</taxon>
        <taxon>Maaswegvirus Kp24</taxon>
    </lineage>
</organism>